<dbReference type="EC" id="1.6.5.11" evidence="8"/>
<dbReference type="PANTHER" id="PTHR43342">
    <property type="entry name" value="NADH-QUINONE OXIDOREDUCTASE, E SUBUNIT"/>
    <property type="match status" value="1"/>
</dbReference>
<name>A0A9D1CJW1_9FIRM</name>
<evidence type="ECO:0000256" key="7">
    <source>
        <dbReference type="PIRSR" id="PIRSR000216-1"/>
    </source>
</evidence>
<proteinExistence type="inferred from homology"/>
<reference evidence="8" key="2">
    <citation type="journal article" date="2021" name="PeerJ">
        <title>Extensive microbial diversity within the chicken gut microbiome revealed by metagenomics and culture.</title>
        <authorList>
            <person name="Gilroy R."/>
            <person name="Ravi A."/>
            <person name="Getino M."/>
            <person name="Pursley I."/>
            <person name="Horton D.L."/>
            <person name="Alikhan N.F."/>
            <person name="Baker D."/>
            <person name="Gharbi K."/>
            <person name="Hall N."/>
            <person name="Watson M."/>
            <person name="Adriaenssens E.M."/>
            <person name="Foster-Nyarko E."/>
            <person name="Jarju S."/>
            <person name="Secka A."/>
            <person name="Antonio M."/>
            <person name="Oren A."/>
            <person name="Chaudhuri R.R."/>
            <person name="La Ragione R."/>
            <person name="Hildebrand F."/>
            <person name="Pallen M.J."/>
        </authorList>
    </citation>
    <scope>NUCLEOTIDE SEQUENCE</scope>
    <source>
        <strain evidence="8">ChiHile30-977</strain>
    </source>
</reference>
<gene>
    <name evidence="8" type="primary">nuoE</name>
    <name evidence="8" type="ORF">IAA66_09800</name>
</gene>
<protein>
    <submittedName>
        <fullName evidence="8">NADH-quinone oxidoreductase subunit NuoE</fullName>
        <ecNumber evidence="8">1.6.5.11</ecNumber>
    </submittedName>
</protein>
<evidence type="ECO:0000256" key="4">
    <source>
        <dbReference type="ARBA" id="ARBA00023004"/>
    </source>
</evidence>
<evidence type="ECO:0000313" key="8">
    <source>
        <dbReference type="EMBL" id="HIQ63858.1"/>
    </source>
</evidence>
<keyword evidence="8" id="KW-0560">Oxidoreductase</keyword>
<evidence type="ECO:0000256" key="6">
    <source>
        <dbReference type="ARBA" id="ARBA00034078"/>
    </source>
</evidence>
<comment type="cofactor">
    <cofactor evidence="7">
        <name>[2Fe-2S] cluster</name>
        <dbReference type="ChEBI" id="CHEBI:190135"/>
    </cofactor>
    <text evidence="7">Binds 1 [2Fe-2S] cluster.</text>
</comment>
<organism evidence="8 9">
    <name type="scientific">Candidatus Avichristensenella intestinipullorum</name>
    <dbReference type="NCBI Taxonomy" id="2840693"/>
    <lineage>
        <taxon>Bacteria</taxon>
        <taxon>Bacillati</taxon>
        <taxon>Bacillota</taxon>
        <taxon>Clostridia</taxon>
        <taxon>Candidatus Avichristensenella</taxon>
    </lineage>
</organism>
<comment type="similarity">
    <text evidence="1">Belongs to the complex I 24 kDa subunit family.</text>
</comment>
<reference evidence="8" key="1">
    <citation type="submission" date="2020-10" db="EMBL/GenBank/DDBJ databases">
        <authorList>
            <person name="Gilroy R."/>
        </authorList>
    </citation>
    <scope>NUCLEOTIDE SEQUENCE</scope>
    <source>
        <strain evidence="8">ChiHile30-977</strain>
    </source>
</reference>
<dbReference type="Gene3D" id="1.10.10.1590">
    <property type="entry name" value="NADH-quinone oxidoreductase subunit E"/>
    <property type="match status" value="1"/>
</dbReference>
<dbReference type="GO" id="GO:0016491">
    <property type="term" value="F:oxidoreductase activity"/>
    <property type="evidence" value="ECO:0007669"/>
    <property type="project" value="UniProtKB-KW"/>
</dbReference>
<comment type="cofactor">
    <cofactor evidence="6">
        <name>[2Fe-2S] cluster</name>
        <dbReference type="ChEBI" id="CHEBI:190135"/>
    </cofactor>
</comment>
<dbReference type="Proteomes" id="UP000886819">
    <property type="component" value="Unassembled WGS sequence"/>
</dbReference>
<feature type="binding site" evidence="7">
    <location>
        <position position="83"/>
    </location>
    <ligand>
        <name>[2Fe-2S] cluster</name>
        <dbReference type="ChEBI" id="CHEBI:190135"/>
    </ligand>
</feature>
<dbReference type="PIRSF" id="PIRSF000216">
    <property type="entry name" value="NADH_DH_24kDa"/>
    <property type="match status" value="1"/>
</dbReference>
<evidence type="ECO:0000256" key="1">
    <source>
        <dbReference type="ARBA" id="ARBA00010643"/>
    </source>
</evidence>
<dbReference type="Gene3D" id="3.40.30.10">
    <property type="entry name" value="Glutaredoxin"/>
    <property type="match status" value="1"/>
</dbReference>
<feature type="binding site" evidence="7">
    <location>
        <position position="120"/>
    </location>
    <ligand>
        <name>[2Fe-2S] cluster</name>
        <dbReference type="ChEBI" id="CHEBI:190135"/>
    </ligand>
</feature>
<dbReference type="NCBIfam" id="NF005722">
    <property type="entry name" value="PRK07539.1-2"/>
    <property type="match status" value="1"/>
</dbReference>
<dbReference type="EMBL" id="DVFI01000133">
    <property type="protein sequence ID" value="HIQ63858.1"/>
    <property type="molecule type" value="Genomic_DNA"/>
</dbReference>
<keyword evidence="5 7" id="KW-0411">Iron-sulfur</keyword>
<evidence type="ECO:0000256" key="2">
    <source>
        <dbReference type="ARBA" id="ARBA00022714"/>
    </source>
</evidence>
<evidence type="ECO:0000256" key="3">
    <source>
        <dbReference type="ARBA" id="ARBA00022723"/>
    </source>
</evidence>
<dbReference type="InterPro" id="IPR002023">
    <property type="entry name" value="NuoE-like"/>
</dbReference>
<feature type="binding site" evidence="7">
    <location>
        <position position="78"/>
    </location>
    <ligand>
        <name>[2Fe-2S] cluster</name>
        <dbReference type="ChEBI" id="CHEBI:190135"/>
    </ligand>
</feature>
<dbReference type="GO" id="GO:0046872">
    <property type="term" value="F:metal ion binding"/>
    <property type="evidence" value="ECO:0007669"/>
    <property type="project" value="UniProtKB-KW"/>
</dbReference>
<keyword evidence="4 7" id="KW-0408">Iron</keyword>
<evidence type="ECO:0000256" key="5">
    <source>
        <dbReference type="ARBA" id="ARBA00023014"/>
    </source>
</evidence>
<dbReference type="PANTHER" id="PTHR43342:SF1">
    <property type="entry name" value="BIFURCATING [FEFE] HYDROGENASE GAMMA SUBUNIT"/>
    <property type="match status" value="1"/>
</dbReference>
<sequence>MTGNFDKVCAILDKYERSPKKLIAILQEMQAEYGYLPEELMTFVATALEISPARVYGVATFYSHFTLSPKGKYVLRLCDGTACHVKRSEEILKALRETLGLSEERPTSADGLFTLETVACLGACGLAPVMVVGETVHGLMTPEKAVALVEEIREKERGTDDAH</sequence>
<dbReference type="InterPro" id="IPR036249">
    <property type="entry name" value="Thioredoxin-like_sf"/>
</dbReference>
<keyword evidence="3 7" id="KW-0479">Metal-binding</keyword>
<accession>A0A9D1CJW1</accession>
<dbReference type="GO" id="GO:0051537">
    <property type="term" value="F:2 iron, 2 sulfur cluster binding"/>
    <property type="evidence" value="ECO:0007669"/>
    <property type="project" value="UniProtKB-KW"/>
</dbReference>
<dbReference type="Pfam" id="PF01257">
    <property type="entry name" value="2Fe-2S_thioredx"/>
    <property type="match status" value="1"/>
</dbReference>
<dbReference type="FunFam" id="1.10.10.1590:FF:000001">
    <property type="entry name" value="NADH-quinone oxidoreductase subunit E"/>
    <property type="match status" value="1"/>
</dbReference>
<feature type="binding site" evidence="7">
    <location>
        <position position="124"/>
    </location>
    <ligand>
        <name>[2Fe-2S] cluster</name>
        <dbReference type="ChEBI" id="CHEBI:190135"/>
    </ligand>
</feature>
<dbReference type="PROSITE" id="PS01099">
    <property type="entry name" value="COMPLEX1_24K"/>
    <property type="match status" value="1"/>
</dbReference>
<keyword evidence="2 7" id="KW-0001">2Fe-2S</keyword>
<dbReference type="InterPro" id="IPR042128">
    <property type="entry name" value="NuoE_dom"/>
</dbReference>
<dbReference type="SUPFAM" id="SSF52833">
    <property type="entry name" value="Thioredoxin-like"/>
    <property type="match status" value="1"/>
</dbReference>
<evidence type="ECO:0000313" key="9">
    <source>
        <dbReference type="Proteomes" id="UP000886819"/>
    </source>
</evidence>
<dbReference type="CDD" id="cd03064">
    <property type="entry name" value="TRX_Fd_NuoE"/>
    <property type="match status" value="1"/>
</dbReference>
<dbReference type="AlphaFoldDB" id="A0A9D1CJW1"/>
<dbReference type="InterPro" id="IPR028431">
    <property type="entry name" value="NADP_DH_HndA-like"/>
</dbReference>
<comment type="caution">
    <text evidence="8">The sequence shown here is derived from an EMBL/GenBank/DDBJ whole genome shotgun (WGS) entry which is preliminary data.</text>
</comment>
<dbReference type="InterPro" id="IPR041921">
    <property type="entry name" value="NuoE_N"/>
</dbReference>